<evidence type="ECO:0000313" key="4">
    <source>
        <dbReference type="Proteomes" id="UP000265566"/>
    </source>
</evidence>
<dbReference type="EMBL" id="PSQE01000004">
    <property type="protein sequence ID" value="RHN60075.1"/>
    <property type="molecule type" value="Genomic_DNA"/>
</dbReference>
<evidence type="ECO:0000313" key="3">
    <source>
        <dbReference type="EMBL" id="RHN60075.1"/>
    </source>
</evidence>
<accession>A0A396I8V0</accession>
<dbReference type="Proteomes" id="UP000265566">
    <property type="component" value="Chromosome 4"/>
</dbReference>
<keyword evidence="1" id="KW-0175">Coiled coil</keyword>
<evidence type="ECO:0000256" key="2">
    <source>
        <dbReference type="SAM" id="MobiDB-lite"/>
    </source>
</evidence>
<feature type="region of interest" description="Disordered" evidence="2">
    <location>
        <begin position="1"/>
        <end position="75"/>
    </location>
</feature>
<evidence type="ECO:0000256" key="1">
    <source>
        <dbReference type="SAM" id="Coils"/>
    </source>
</evidence>
<name>A0A396I8V0_MEDTR</name>
<comment type="caution">
    <text evidence="3">The sequence shown here is derived from an EMBL/GenBank/DDBJ whole genome shotgun (WGS) entry which is preliminary data.</text>
</comment>
<dbReference type="AlphaFoldDB" id="A0A396I8V0"/>
<proteinExistence type="predicted"/>
<dbReference type="Gramene" id="rna22280">
    <property type="protein sequence ID" value="RHN60075.1"/>
    <property type="gene ID" value="gene22280"/>
</dbReference>
<feature type="coiled-coil region" evidence="1">
    <location>
        <begin position="242"/>
        <end position="311"/>
    </location>
</feature>
<organism evidence="3 4">
    <name type="scientific">Medicago truncatula</name>
    <name type="common">Barrel medic</name>
    <name type="synonym">Medicago tribuloides</name>
    <dbReference type="NCBI Taxonomy" id="3880"/>
    <lineage>
        <taxon>Eukaryota</taxon>
        <taxon>Viridiplantae</taxon>
        <taxon>Streptophyta</taxon>
        <taxon>Embryophyta</taxon>
        <taxon>Tracheophyta</taxon>
        <taxon>Spermatophyta</taxon>
        <taxon>Magnoliopsida</taxon>
        <taxon>eudicotyledons</taxon>
        <taxon>Gunneridae</taxon>
        <taxon>Pentapetalae</taxon>
        <taxon>rosids</taxon>
        <taxon>fabids</taxon>
        <taxon>Fabales</taxon>
        <taxon>Fabaceae</taxon>
        <taxon>Papilionoideae</taxon>
        <taxon>50 kb inversion clade</taxon>
        <taxon>NPAAA clade</taxon>
        <taxon>Hologalegina</taxon>
        <taxon>IRL clade</taxon>
        <taxon>Trifolieae</taxon>
        <taxon>Medicago</taxon>
    </lineage>
</organism>
<sequence length="343" mass="37818">MTTVDESLGHPSPKKTKPRKDSNPNSAHYCVGDNAPKVSQIDIPQHAQLLSAGQADASPIAEEDEGVETSIPTPDMDEMPTGGSDAEMEQDADQFIMASRGAPIAENRMSVHDPNSMGDVEPVQTDSLMDPVVLGQLEEANPLDAFDLLANDILLSRSTGRSSNVSAEDPSHTSNDNLFAEFRSKVLRVDLFEAIEQDQNVVLEIRELLCKLINLPSGLKFQNFFKVLEPSLDNVKQGFLQKKDGKAKLEEQTTRYDKLLDEITEFKAKLEAFPQETPVIQSQVAEIDSSIAQYRAKIEQLENQKTQLLAKEGLMKLEAQIAIKKIKESKSSQQEIAVLTDNG</sequence>
<protein>
    <submittedName>
        <fullName evidence="3">Uncharacterized protein</fullName>
    </submittedName>
</protein>
<gene>
    <name evidence="3" type="ORF">MtrunA17_Chr4g0021281</name>
</gene>
<reference evidence="4" key="1">
    <citation type="journal article" date="2018" name="Nat. Plants">
        <title>Whole-genome landscape of Medicago truncatula symbiotic genes.</title>
        <authorList>
            <person name="Pecrix Y."/>
            <person name="Staton S.E."/>
            <person name="Sallet E."/>
            <person name="Lelandais-Briere C."/>
            <person name="Moreau S."/>
            <person name="Carrere S."/>
            <person name="Blein T."/>
            <person name="Jardinaud M.F."/>
            <person name="Latrasse D."/>
            <person name="Zouine M."/>
            <person name="Zahm M."/>
            <person name="Kreplak J."/>
            <person name="Mayjonade B."/>
            <person name="Satge C."/>
            <person name="Perez M."/>
            <person name="Cauet S."/>
            <person name="Marande W."/>
            <person name="Chantry-Darmon C."/>
            <person name="Lopez-Roques C."/>
            <person name="Bouchez O."/>
            <person name="Berard A."/>
            <person name="Debelle F."/>
            <person name="Munos S."/>
            <person name="Bendahmane A."/>
            <person name="Berges H."/>
            <person name="Niebel A."/>
            <person name="Buitink J."/>
            <person name="Frugier F."/>
            <person name="Benhamed M."/>
            <person name="Crespi M."/>
            <person name="Gouzy J."/>
            <person name="Gamas P."/>
        </authorList>
    </citation>
    <scope>NUCLEOTIDE SEQUENCE [LARGE SCALE GENOMIC DNA]</scope>
    <source>
        <strain evidence="4">cv. Jemalong A17</strain>
    </source>
</reference>